<keyword evidence="2 4" id="KW-0863">Zinc-finger</keyword>
<protein>
    <recommendedName>
        <fullName evidence="6">SWIM-type domain-containing protein</fullName>
    </recommendedName>
</protein>
<accession>A0A2U1L3S6</accession>
<dbReference type="PROSITE" id="PS50966">
    <property type="entry name" value="ZF_SWIM"/>
    <property type="match status" value="1"/>
</dbReference>
<feature type="domain" description="SWIM-type" evidence="6">
    <location>
        <begin position="318"/>
        <end position="352"/>
    </location>
</feature>
<dbReference type="Proteomes" id="UP000245207">
    <property type="component" value="Unassembled WGS sequence"/>
</dbReference>
<dbReference type="OrthoDB" id="683469at2759"/>
<proteinExistence type="predicted"/>
<comment type="caution">
    <text evidence="7">The sequence shown here is derived from an EMBL/GenBank/DDBJ whole genome shotgun (WGS) entry which is preliminary data.</text>
</comment>
<dbReference type="PANTHER" id="PTHR31973:SF187">
    <property type="entry name" value="MUTATOR TRANSPOSASE MUDRA PROTEIN"/>
    <property type="match status" value="1"/>
</dbReference>
<dbReference type="STRING" id="35608.A0A2U1L3S6"/>
<gene>
    <name evidence="7" type="ORF">CTI12_AA407860</name>
</gene>
<evidence type="ECO:0000256" key="2">
    <source>
        <dbReference type="ARBA" id="ARBA00022771"/>
    </source>
</evidence>
<dbReference type="PANTHER" id="PTHR31973">
    <property type="entry name" value="POLYPROTEIN, PUTATIVE-RELATED"/>
    <property type="match status" value="1"/>
</dbReference>
<feature type="compositionally biased region" description="Basic and acidic residues" evidence="5">
    <location>
        <begin position="409"/>
        <end position="423"/>
    </location>
</feature>
<dbReference type="InterPro" id="IPR006564">
    <property type="entry name" value="Znf_PMZ"/>
</dbReference>
<reference evidence="7 8" key="1">
    <citation type="journal article" date="2018" name="Mol. Plant">
        <title>The genome of Artemisia annua provides insight into the evolution of Asteraceae family and artemisinin biosynthesis.</title>
        <authorList>
            <person name="Shen Q."/>
            <person name="Zhang L."/>
            <person name="Liao Z."/>
            <person name="Wang S."/>
            <person name="Yan T."/>
            <person name="Shi P."/>
            <person name="Liu M."/>
            <person name="Fu X."/>
            <person name="Pan Q."/>
            <person name="Wang Y."/>
            <person name="Lv Z."/>
            <person name="Lu X."/>
            <person name="Zhang F."/>
            <person name="Jiang W."/>
            <person name="Ma Y."/>
            <person name="Chen M."/>
            <person name="Hao X."/>
            <person name="Li L."/>
            <person name="Tang Y."/>
            <person name="Lv G."/>
            <person name="Zhou Y."/>
            <person name="Sun X."/>
            <person name="Brodelius P.E."/>
            <person name="Rose J.K.C."/>
            <person name="Tang K."/>
        </authorList>
    </citation>
    <scope>NUCLEOTIDE SEQUENCE [LARGE SCALE GENOMIC DNA]</scope>
    <source>
        <strain evidence="8">cv. Huhao1</strain>
        <tissue evidence="7">Leaf</tissue>
    </source>
</reference>
<dbReference type="EMBL" id="PKPP01011717">
    <property type="protein sequence ID" value="PWA43647.1"/>
    <property type="molecule type" value="Genomic_DNA"/>
</dbReference>
<dbReference type="AlphaFoldDB" id="A0A2U1L3S6"/>
<evidence type="ECO:0000313" key="8">
    <source>
        <dbReference type="Proteomes" id="UP000245207"/>
    </source>
</evidence>
<name>A0A2U1L3S6_ARTAN</name>
<keyword evidence="8" id="KW-1185">Reference proteome</keyword>
<dbReference type="Pfam" id="PF04434">
    <property type="entry name" value="SWIM"/>
    <property type="match status" value="1"/>
</dbReference>
<dbReference type="InterPro" id="IPR007527">
    <property type="entry name" value="Znf_SWIM"/>
</dbReference>
<dbReference type="GO" id="GO:0008270">
    <property type="term" value="F:zinc ion binding"/>
    <property type="evidence" value="ECO:0007669"/>
    <property type="project" value="UniProtKB-KW"/>
</dbReference>
<organism evidence="7 8">
    <name type="scientific">Artemisia annua</name>
    <name type="common">Sweet wormwood</name>
    <dbReference type="NCBI Taxonomy" id="35608"/>
    <lineage>
        <taxon>Eukaryota</taxon>
        <taxon>Viridiplantae</taxon>
        <taxon>Streptophyta</taxon>
        <taxon>Embryophyta</taxon>
        <taxon>Tracheophyta</taxon>
        <taxon>Spermatophyta</taxon>
        <taxon>Magnoliopsida</taxon>
        <taxon>eudicotyledons</taxon>
        <taxon>Gunneridae</taxon>
        <taxon>Pentapetalae</taxon>
        <taxon>asterids</taxon>
        <taxon>campanulids</taxon>
        <taxon>Asterales</taxon>
        <taxon>Asteraceae</taxon>
        <taxon>Asteroideae</taxon>
        <taxon>Anthemideae</taxon>
        <taxon>Artemisiinae</taxon>
        <taxon>Artemisia</taxon>
    </lineage>
</organism>
<dbReference type="SMART" id="SM00575">
    <property type="entry name" value="ZnF_PMZ"/>
    <property type="match status" value="1"/>
</dbReference>
<keyword evidence="3" id="KW-0862">Zinc</keyword>
<evidence type="ECO:0000256" key="3">
    <source>
        <dbReference type="ARBA" id="ARBA00022833"/>
    </source>
</evidence>
<feature type="region of interest" description="Disordered" evidence="5">
    <location>
        <begin position="392"/>
        <end position="450"/>
    </location>
</feature>
<keyword evidence="1" id="KW-0479">Metal-binding</keyword>
<evidence type="ECO:0000256" key="4">
    <source>
        <dbReference type="PROSITE-ProRule" id="PRU00325"/>
    </source>
</evidence>
<evidence type="ECO:0000256" key="1">
    <source>
        <dbReference type="ARBA" id="ARBA00022723"/>
    </source>
</evidence>
<evidence type="ECO:0000256" key="5">
    <source>
        <dbReference type="SAM" id="MobiDB-lite"/>
    </source>
</evidence>
<sequence length="450" mass="53353">MDRAVRLKSIEEGYQFLVRKSDPDSEKLKHARRDLKPKDMQRDMLEQYKTSISYQQAWRGKDYGLQMIRGSPTESFEMLPYYCHNLEKKPMHHHTYQDKRSRSIRDVIRCHWCFNLNFRATSSTAAYSRWSTFEGCIQRGETCDCWSWWFSCLKECIGDSQDLVIIFDRHPSIALADTTKALYWRICKAYTPDEFDSKMQMLLNIQPEAYHKLVEAGVQRWSRAYCPLTCYNYCTSNSVESVNACIVKSRKLPITMLTEQYRKMVQDWYFKRRQVAARMKYEITDWAAHKVEKRKIKSATWNVYGVMQHRFQVFDGRYNREVNLTNGTCDCRKWQLFGIPCRHVIVVSRFLGQTDYVQFVHDWFKKPKYQATYAEAVNFVGEFHEWEYPTHIKPITPPQMDNPQPGRPKNTDRIRSQGEEQRVRHCSRCGEAGHDTNVDNANNHSSLMKC</sequence>
<evidence type="ECO:0000259" key="6">
    <source>
        <dbReference type="PROSITE" id="PS50966"/>
    </source>
</evidence>
<evidence type="ECO:0000313" key="7">
    <source>
        <dbReference type="EMBL" id="PWA43647.1"/>
    </source>
</evidence>
<feature type="compositionally biased region" description="Polar residues" evidence="5">
    <location>
        <begin position="438"/>
        <end position="450"/>
    </location>
</feature>